<protein>
    <submittedName>
        <fullName evidence="3">Alpha/beta hydrolase</fullName>
    </submittedName>
</protein>
<reference evidence="3 4" key="1">
    <citation type="submission" date="2018-10" db="EMBL/GenBank/DDBJ databases">
        <authorList>
            <person name="Perry B.J."/>
            <person name="Sullivan J.T."/>
            <person name="Murphy R.J.T."/>
            <person name="Ramsay J.P."/>
            <person name="Ronson C.W."/>
        </authorList>
    </citation>
    <scope>NUCLEOTIDE SEQUENCE [LARGE SCALE GENOMIC DNA]</scope>
    <source>
        <strain evidence="3 4">R88b</strain>
    </source>
</reference>
<proteinExistence type="predicted"/>
<feature type="transmembrane region" description="Helical" evidence="1">
    <location>
        <begin position="577"/>
        <end position="596"/>
    </location>
</feature>
<gene>
    <name evidence="3" type="ORF">EB235_15020</name>
</gene>
<feature type="domain" description="AB hydrolase-1" evidence="2">
    <location>
        <begin position="21"/>
        <end position="242"/>
    </location>
</feature>
<dbReference type="SUPFAM" id="SSF53474">
    <property type="entry name" value="alpha/beta-Hydrolases"/>
    <property type="match status" value="2"/>
</dbReference>
<organism evidence="3 4">
    <name type="scientific">Mesorhizobium loti R88b</name>
    <dbReference type="NCBI Taxonomy" id="935548"/>
    <lineage>
        <taxon>Bacteria</taxon>
        <taxon>Pseudomonadati</taxon>
        <taxon>Pseudomonadota</taxon>
        <taxon>Alphaproteobacteria</taxon>
        <taxon>Hyphomicrobiales</taxon>
        <taxon>Phyllobacteriaceae</taxon>
        <taxon>Mesorhizobium</taxon>
    </lineage>
</organism>
<dbReference type="RefSeq" id="WP_080680788.1">
    <property type="nucleotide sequence ID" value="NZ_CP033367.1"/>
</dbReference>
<keyword evidence="1" id="KW-0812">Transmembrane</keyword>
<keyword evidence="1" id="KW-0472">Membrane</keyword>
<evidence type="ECO:0000313" key="4">
    <source>
        <dbReference type="Proteomes" id="UP000503017"/>
    </source>
</evidence>
<dbReference type="Gene3D" id="3.40.50.1820">
    <property type="entry name" value="alpha/beta hydrolase"/>
    <property type="match status" value="2"/>
</dbReference>
<keyword evidence="3" id="KW-0378">Hydrolase</keyword>
<feature type="transmembrane region" description="Helical" evidence="1">
    <location>
        <begin position="360"/>
        <end position="378"/>
    </location>
</feature>
<feature type="transmembrane region" description="Helical" evidence="1">
    <location>
        <begin position="554"/>
        <end position="571"/>
    </location>
</feature>
<name>A0A6M7WPZ5_RHILI</name>
<accession>A0A6M7WPZ5</accession>
<sequence>MSIEGFRPGTGAAGQPAILAIILHGWGSTAQAMGDVAEATREAWKDTHCVDTFVPLLAYHRQLRSARAVDVVAKILKDIDELVQIKSPYERIILIGHSLGATIARRVFLVASGSPPGFATEKTFQHQQKREWADKVHRIVLLAAFNRGWQISPRLSWWYSIGFNICGLIGHVLPRWAPTIFDIRLGAPFMAQTRLHWLAYRRQQLAAGLQQETSQAVGPAAASHEPILIQLIGSTDDLISPFDQVDIVVDGNAGGNPSYFLIKLDKTDHHSAIRFTATDGDQAAAEARKGRFLVALTGTKRDLTNIATDPSLLIDEVDKPDHKVKDTVFVIHGIRDDGFWTHRVAEKVREQNKPATVFRAWTPTYGYFAMLPFILPWIRRQKVEWFMDQYVGAVAQYPNSSFHYVGHSNGTYLAARALIDYPACTFRNVLFAGSVVRTDYDWKTPIGQRRVERFLNIVASKDWVVALLPKSLEGFRCFDLGGAGFDGFKQAKYDAPPEIAERKYVEGSHGAGIAEAQWDNIANFIVGGQIPPDNAAGFVKKQLGWLKALSSTRATLWVLAAIVILVVPALVLSSSLSIWACITILLVYALVVKFVITRL</sequence>
<evidence type="ECO:0000259" key="2">
    <source>
        <dbReference type="Pfam" id="PF12697"/>
    </source>
</evidence>
<dbReference type="EMBL" id="CP033367">
    <property type="protein sequence ID" value="QKD02649.1"/>
    <property type="molecule type" value="Genomic_DNA"/>
</dbReference>
<dbReference type="GO" id="GO:0016787">
    <property type="term" value="F:hydrolase activity"/>
    <property type="evidence" value="ECO:0007669"/>
    <property type="project" value="UniProtKB-KW"/>
</dbReference>
<dbReference type="InterPro" id="IPR029058">
    <property type="entry name" value="AB_hydrolase_fold"/>
</dbReference>
<dbReference type="InterPro" id="IPR000073">
    <property type="entry name" value="AB_hydrolase_1"/>
</dbReference>
<evidence type="ECO:0000313" key="3">
    <source>
        <dbReference type="EMBL" id="QKD02649.1"/>
    </source>
</evidence>
<evidence type="ECO:0000256" key="1">
    <source>
        <dbReference type="SAM" id="Phobius"/>
    </source>
</evidence>
<dbReference type="Proteomes" id="UP000503017">
    <property type="component" value="Chromosome"/>
</dbReference>
<keyword evidence="1" id="KW-1133">Transmembrane helix</keyword>
<dbReference type="AlphaFoldDB" id="A0A6M7WPZ5"/>
<dbReference type="Pfam" id="PF12697">
    <property type="entry name" value="Abhydrolase_6"/>
    <property type="match status" value="1"/>
</dbReference>